<feature type="compositionally biased region" description="Low complexity" evidence="1">
    <location>
        <begin position="407"/>
        <end position="432"/>
    </location>
</feature>
<feature type="domain" description="DUF7587" evidence="2">
    <location>
        <begin position="38"/>
        <end position="197"/>
    </location>
</feature>
<comment type="caution">
    <text evidence="3">The sequence shown here is derived from an EMBL/GenBank/DDBJ whole genome shotgun (WGS) entry which is preliminary data.</text>
</comment>
<evidence type="ECO:0000313" key="4">
    <source>
        <dbReference type="Proteomes" id="UP001498398"/>
    </source>
</evidence>
<evidence type="ECO:0000259" key="2">
    <source>
        <dbReference type="Pfam" id="PF24494"/>
    </source>
</evidence>
<feature type="region of interest" description="Disordered" evidence="1">
    <location>
        <begin position="388"/>
        <end position="515"/>
    </location>
</feature>
<dbReference type="InterPro" id="IPR056009">
    <property type="entry name" value="DUF7587"/>
</dbReference>
<accession>A0ABR1J2T4</accession>
<keyword evidence="4" id="KW-1185">Reference proteome</keyword>
<dbReference type="Pfam" id="PF24494">
    <property type="entry name" value="DUF7587"/>
    <property type="match status" value="1"/>
</dbReference>
<organism evidence="3 4">
    <name type="scientific">Marasmiellus scandens</name>
    <dbReference type="NCBI Taxonomy" id="2682957"/>
    <lineage>
        <taxon>Eukaryota</taxon>
        <taxon>Fungi</taxon>
        <taxon>Dikarya</taxon>
        <taxon>Basidiomycota</taxon>
        <taxon>Agaricomycotina</taxon>
        <taxon>Agaricomycetes</taxon>
        <taxon>Agaricomycetidae</taxon>
        <taxon>Agaricales</taxon>
        <taxon>Marasmiineae</taxon>
        <taxon>Omphalotaceae</taxon>
        <taxon>Marasmiellus</taxon>
    </lineage>
</organism>
<dbReference type="Proteomes" id="UP001498398">
    <property type="component" value="Unassembled WGS sequence"/>
</dbReference>
<gene>
    <name evidence="3" type="ORF">VKT23_015184</name>
</gene>
<dbReference type="EMBL" id="JBANRG010000050">
    <property type="protein sequence ID" value="KAK7444504.1"/>
    <property type="molecule type" value="Genomic_DNA"/>
</dbReference>
<evidence type="ECO:0000256" key="1">
    <source>
        <dbReference type="SAM" id="MobiDB-lite"/>
    </source>
</evidence>
<feature type="compositionally biased region" description="Low complexity" evidence="1">
    <location>
        <begin position="455"/>
        <end position="484"/>
    </location>
</feature>
<protein>
    <recommendedName>
        <fullName evidence="2">DUF7587 domain-containing protein</fullName>
    </recommendedName>
</protein>
<proteinExistence type="predicted"/>
<name>A0ABR1J2T4_9AGAR</name>
<sequence>MASNLKVRSEIPHDEYRFLPQVGFGQDVTFDTIATYNKFLFRIYTPKAATSRDEGSPSFVASKFNTTYAPSTPVLSDMHLPFGQSLSETATYEDCINHLNWETRSSSPFISASFSFAWAIWDAVRRYNNGIKHDVEIAVIDATALTGKAVTALQLLRKAHGTPHQKHRRWQRFAQESQSVLVYGFIPRSAVLASVPLLSVLDRLPSYFTKPSTSERPLYVLSWDFDSKQSTYRKFCQEMADRFVRLPFQTRVRDTAVGSVRLAITLLDPWFHVMVHEDLQKAVAKAREMASVIAHWPEPSGSRETNEMGVLIRSLIYLLAEEVRAKHTCKTEAEVTRLQGVIDRLEDVVHDQEKLLNGRSLDDTPNLVSHGQVGEPAIAEQQDTFVDEFPGTVPLSTSPTRPLKITIPSFTDTSSSGSSSASPITPSDFSTPSLPPTPSKSHFVSPILNEPPSPIFSSISTHSSPPHSPLLLPSTHLASPLTPLNLQRPLSSHEDSVGTPPVPSTSSTISGRERPSLAIPLPVPWSSLASATSPSAYFSALPSLPTATPEMDSHMSDGCRAILGDLKMYLTAPSSKALSPLERGSELEDLGVDHQVDVKGKGKAISEEVDEEKDELFCKNDEEDFEVLQLKDYEGLDNSLVPEGYRSPSRYSGQDTVSCVISGFLVGAFITLCILSSQRRTLITNLT</sequence>
<evidence type="ECO:0000313" key="3">
    <source>
        <dbReference type="EMBL" id="KAK7444504.1"/>
    </source>
</evidence>
<reference evidence="3 4" key="1">
    <citation type="submission" date="2024-01" db="EMBL/GenBank/DDBJ databases">
        <title>A draft genome for the cacao thread blight pathogen Marasmiellus scandens.</title>
        <authorList>
            <person name="Baruah I.K."/>
            <person name="Leung J."/>
            <person name="Bukari Y."/>
            <person name="Amoako-Attah I."/>
            <person name="Meinhardt L.W."/>
            <person name="Bailey B.A."/>
            <person name="Cohen S.P."/>
        </authorList>
    </citation>
    <scope>NUCLEOTIDE SEQUENCE [LARGE SCALE GENOMIC DNA]</scope>
    <source>
        <strain evidence="3 4">GH-19</strain>
    </source>
</reference>